<keyword evidence="4" id="KW-0865">Zymogen</keyword>
<comment type="similarity">
    <text evidence="1">Belongs to the peptidase S45 family.</text>
</comment>
<dbReference type="HOGENOM" id="CLU_017615_0_0_6"/>
<protein>
    <submittedName>
        <fullName evidence="6">Penicillin amidase family protein</fullName>
        <ecNumber evidence="6">3.5.1.-</ecNumber>
    </submittedName>
</protein>
<dbReference type="Gene3D" id="1.10.1400.10">
    <property type="match status" value="1"/>
</dbReference>
<reference evidence="6 7" key="1">
    <citation type="journal article" date="2008" name="J. Bacteriol.">
        <title>Insights into plant cell wall degradation from the genome sequence of the soil bacterium Cellvibrio japonicus.</title>
        <authorList>
            <person name="Deboy R.T."/>
            <person name="Mongodin E.F."/>
            <person name="Fouts D.E."/>
            <person name="Tailford L.E."/>
            <person name="Khouri H."/>
            <person name="Emerson J.B."/>
            <person name="Mohamoud Y."/>
            <person name="Watkins K."/>
            <person name="Henrissat B."/>
            <person name="Gilbert H.J."/>
            <person name="Nelson K.E."/>
        </authorList>
    </citation>
    <scope>NUCLEOTIDE SEQUENCE [LARGE SCALE GENOMIC DNA]</scope>
    <source>
        <strain evidence="6 7">Ueda107</strain>
    </source>
</reference>
<dbReference type="InterPro" id="IPR002692">
    <property type="entry name" value="S45"/>
</dbReference>
<dbReference type="PANTHER" id="PTHR34218:SF3">
    <property type="entry name" value="ACYL-HOMOSERINE LACTONE ACYLASE PVDQ"/>
    <property type="match status" value="1"/>
</dbReference>
<dbReference type="InterPro" id="IPR043146">
    <property type="entry name" value="Penicillin_amidase_N_B-knob"/>
</dbReference>
<dbReference type="RefSeq" id="WP_012487479.1">
    <property type="nucleotide sequence ID" value="NC_010995.1"/>
</dbReference>
<keyword evidence="2" id="KW-0732">Signal</keyword>
<dbReference type="Gene3D" id="1.10.439.10">
    <property type="entry name" value="Penicillin Amidohydrolase, domain 1"/>
    <property type="match status" value="1"/>
</dbReference>
<dbReference type="MEROPS" id="S45.004"/>
<dbReference type="Proteomes" id="UP000001036">
    <property type="component" value="Chromosome"/>
</dbReference>
<accession>B3PGL1</accession>
<evidence type="ECO:0000256" key="2">
    <source>
        <dbReference type="ARBA" id="ARBA00022729"/>
    </source>
</evidence>
<dbReference type="PIRSF" id="PIRSF001227">
    <property type="entry name" value="Pen_acylase"/>
    <property type="match status" value="1"/>
</dbReference>
<organism evidence="6 7">
    <name type="scientific">Cellvibrio japonicus (strain Ueda107)</name>
    <name type="common">Pseudomonas fluorescens subsp. cellulosa</name>
    <dbReference type="NCBI Taxonomy" id="498211"/>
    <lineage>
        <taxon>Bacteria</taxon>
        <taxon>Pseudomonadati</taxon>
        <taxon>Pseudomonadota</taxon>
        <taxon>Gammaproteobacteria</taxon>
        <taxon>Cellvibrionales</taxon>
        <taxon>Cellvibrionaceae</taxon>
        <taxon>Cellvibrio</taxon>
    </lineage>
</organism>
<name>B3PGL1_CELJU</name>
<dbReference type="PROSITE" id="PS51257">
    <property type="entry name" value="PROKAR_LIPOPROTEIN"/>
    <property type="match status" value="1"/>
</dbReference>
<dbReference type="KEGG" id="cja:CJA_1862"/>
<dbReference type="InterPro" id="IPR023343">
    <property type="entry name" value="Penicillin_amidase_dom1"/>
</dbReference>
<feature type="active site" description="Nucleophile" evidence="5">
    <location>
        <position position="235"/>
    </location>
</feature>
<dbReference type="GO" id="GO:0017000">
    <property type="term" value="P:antibiotic biosynthetic process"/>
    <property type="evidence" value="ECO:0007669"/>
    <property type="project" value="InterPro"/>
</dbReference>
<evidence type="ECO:0000256" key="3">
    <source>
        <dbReference type="ARBA" id="ARBA00022801"/>
    </source>
</evidence>
<keyword evidence="7" id="KW-1185">Reference proteome</keyword>
<proteinExistence type="inferred from homology"/>
<evidence type="ECO:0000256" key="4">
    <source>
        <dbReference type="ARBA" id="ARBA00023145"/>
    </source>
</evidence>
<gene>
    <name evidence="6" type="ordered locus">CJA_1862</name>
</gene>
<evidence type="ECO:0000313" key="7">
    <source>
        <dbReference type="Proteomes" id="UP000001036"/>
    </source>
</evidence>
<evidence type="ECO:0000256" key="5">
    <source>
        <dbReference type="PIRSR" id="PIRSR001227-1"/>
    </source>
</evidence>
<keyword evidence="3 6" id="KW-0378">Hydrolase</keyword>
<sequence>MFGRQSIFPILRTTIEKLPILLISIIIGFLISCAVNTEKQQIADIRWTTYGIPHIKADNEFGLGYGIGYAYSRDNACLLVQEIITANGERSRFFGTEKTSSAQINNLASDLFYSWLNNDYQVDTFWQKQPEAIQQLLRGYVQGFNRYLAEAKPGDISCQKDEWLRPILTQDLVRLVRSLLVEGGLKQFVGPMIGASPPQHLDSMSIRANTSQLLAHIEFDRNWLFGGKSVSSLGSNALAIGKARAMNGKGLLLANPHFPWEVGAQRFYQMHLTIPGKLDVMGAALPGLPLINIGFNQHIAWTHTVDTSSHFTLYRLKLDPKDPTRYLVGDESRPLKKITITVSAKDNDGNVSEVKHAIYESEYGPVVVIPGMLAWDKNTAFALRDANRDNTRVLSQWYSINQVRDTKELQRSLAQLQGIPWVNTVAVDATGKALYLNQSVIPFLTDNQLNTCADPMLIKHGLVVLDGSTQQCQWIVDERAAQPGIVPAVKLPALVREDYVQNSNDSAWLSNPLDPLTGFSPLVSRSDSQLGLRTRFAVSRLQESNRTTAADLRELVTDNRVYLADLIMDDLLSLCKLHRDSKDLKQACAKLDQWDSKANVNSGAGLLLFSEFAMGFAQIENRWRVPFNPKNPLHTPYGINLDNPEVVQAVVTVLRAANDKLENMGIPSNIHWGDIQAVVKNGRKIPIPGGYGELGVYNVIESELDEDYFKVTRGSSYIQLVEFDNAGPKAWGVLAYSQSSDPLSEHFVDQTQLFSQQSWPELPFTDVQIESGVLKRITLFPQGI</sequence>
<dbReference type="Gene3D" id="3.60.20.10">
    <property type="entry name" value="Glutamine Phosphoribosylpyrophosphate, subunit 1, domain 1"/>
    <property type="match status" value="1"/>
</dbReference>
<dbReference type="EC" id="3.5.1.-" evidence="6"/>
<dbReference type="Gene3D" id="2.30.120.10">
    <property type="match status" value="1"/>
</dbReference>
<dbReference type="GO" id="GO:0016811">
    <property type="term" value="F:hydrolase activity, acting on carbon-nitrogen (but not peptide) bonds, in linear amides"/>
    <property type="evidence" value="ECO:0007669"/>
    <property type="project" value="InterPro"/>
</dbReference>
<dbReference type="EMBL" id="CP000934">
    <property type="protein sequence ID" value="ACE86064.1"/>
    <property type="molecule type" value="Genomic_DNA"/>
</dbReference>
<dbReference type="STRING" id="498211.CJA_1862"/>
<dbReference type="eggNOG" id="COG2366">
    <property type="taxonomic scope" value="Bacteria"/>
</dbReference>
<dbReference type="InterPro" id="IPR014395">
    <property type="entry name" value="Pen/GL7ACA/AHL_acylase"/>
</dbReference>
<dbReference type="Pfam" id="PF01804">
    <property type="entry name" value="Penicil_amidase"/>
    <property type="match status" value="1"/>
</dbReference>
<evidence type="ECO:0000313" key="6">
    <source>
        <dbReference type="EMBL" id="ACE86064.1"/>
    </source>
</evidence>
<dbReference type="SUPFAM" id="SSF56235">
    <property type="entry name" value="N-terminal nucleophile aminohydrolases (Ntn hydrolases)"/>
    <property type="match status" value="1"/>
</dbReference>
<dbReference type="CDD" id="cd01936">
    <property type="entry name" value="Ntn_CA"/>
    <property type="match status" value="1"/>
</dbReference>
<evidence type="ECO:0000256" key="1">
    <source>
        <dbReference type="ARBA" id="ARBA00006586"/>
    </source>
</evidence>
<dbReference type="OrthoDB" id="9760084at2"/>
<dbReference type="InterPro" id="IPR029055">
    <property type="entry name" value="Ntn_hydrolases_N"/>
</dbReference>
<dbReference type="PANTHER" id="PTHR34218">
    <property type="entry name" value="PEPTIDASE S45 PENICILLIN AMIDASE"/>
    <property type="match status" value="1"/>
</dbReference>
<dbReference type="AlphaFoldDB" id="B3PGL1"/>
<dbReference type="InterPro" id="IPR043147">
    <property type="entry name" value="Penicillin_amidase_A-knob"/>
</dbReference>